<keyword evidence="4" id="KW-0560">Oxidoreductase</keyword>
<evidence type="ECO:0000313" key="7">
    <source>
        <dbReference type="EMBL" id="KAK4497777.1"/>
    </source>
</evidence>
<dbReference type="EMBL" id="JAXOVC010000008">
    <property type="protein sequence ID" value="KAK4497777.1"/>
    <property type="molecule type" value="Genomic_DNA"/>
</dbReference>
<dbReference type="InterPro" id="IPR036188">
    <property type="entry name" value="FAD/NAD-bd_sf"/>
</dbReference>
<accession>A0ABR0E8L4</accession>
<keyword evidence="2" id="KW-0285">Flavoprotein</keyword>
<dbReference type="PANTHER" id="PTHR13789">
    <property type="entry name" value="MONOOXYGENASE"/>
    <property type="match status" value="1"/>
</dbReference>
<evidence type="ECO:0000259" key="6">
    <source>
        <dbReference type="Pfam" id="PF01494"/>
    </source>
</evidence>
<organism evidence="7 8">
    <name type="scientific">Zasmidium cellare</name>
    <name type="common">Wine cellar mold</name>
    <name type="synonym">Racodium cellare</name>
    <dbReference type="NCBI Taxonomy" id="395010"/>
    <lineage>
        <taxon>Eukaryota</taxon>
        <taxon>Fungi</taxon>
        <taxon>Dikarya</taxon>
        <taxon>Ascomycota</taxon>
        <taxon>Pezizomycotina</taxon>
        <taxon>Dothideomycetes</taxon>
        <taxon>Dothideomycetidae</taxon>
        <taxon>Mycosphaerellales</taxon>
        <taxon>Mycosphaerellaceae</taxon>
        <taxon>Zasmidium</taxon>
    </lineage>
</organism>
<dbReference type="PANTHER" id="PTHR13789:SF316">
    <property type="entry name" value="FAD-BINDING DOMAIN-CONTAINING PROTEIN"/>
    <property type="match status" value="1"/>
</dbReference>
<dbReference type="PRINTS" id="PR00420">
    <property type="entry name" value="RNGMNOXGNASE"/>
</dbReference>
<evidence type="ECO:0000256" key="3">
    <source>
        <dbReference type="ARBA" id="ARBA00022827"/>
    </source>
</evidence>
<keyword evidence="3" id="KW-0274">FAD</keyword>
<evidence type="ECO:0000256" key="5">
    <source>
        <dbReference type="ARBA" id="ARBA00023033"/>
    </source>
</evidence>
<proteinExistence type="inferred from homology"/>
<gene>
    <name evidence="7" type="ORF">PRZ48_010430</name>
</gene>
<evidence type="ECO:0000256" key="2">
    <source>
        <dbReference type="ARBA" id="ARBA00022630"/>
    </source>
</evidence>
<protein>
    <recommendedName>
        <fullName evidence="6">FAD-binding domain-containing protein</fullName>
    </recommendedName>
</protein>
<dbReference type="SUPFAM" id="SSF51905">
    <property type="entry name" value="FAD/NAD(P)-binding domain"/>
    <property type="match status" value="1"/>
</dbReference>
<dbReference type="InterPro" id="IPR050493">
    <property type="entry name" value="FAD-dep_Monooxygenase_BioMet"/>
</dbReference>
<dbReference type="Gene3D" id="3.50.50.60">
    <property type="entry name" value="FAD/NAD(P)-binding domain"/>
    <property type="match status" value="1"/>
</dbReference>
<dbReference type="InterPro" id="IPR002938">
    <property type="entry name" value="FAD-bd"/>
</dbReference>
<evidence type="ECO:0000313" key="8">
    <source>
        <dbReference type="Proteomes" id="UP001305779"/>
    </source>
</evidence>
<sequence>MDTYLNNVAVIGAGLGGCAIALALSQKHIPVTVYESRGREDKSLASGVLLTPNGLHVLNQLGVFNRIRHKCYIPKYRVFMNDAGETTKKEPMDPEEKYGYTNHRIWRQLLLDEMRTMLDEREVKLVFDSKFNGITSDTDDGVTFKIHDEVHTASLLIGSDGIYSAVRRHLAPEIQPVYTGLTAVAGHACFDEIDWPNGIVPERNATIQSRPGAIFYIAEDPEASEAMFAMQAHYPEQSRQDLDDLQADHDRILRFFTEKYDEWGETCRRIIDAVERNKHNLYVWPFMKMPSLPRWFSETGRIILIGDGAHALPPSSAQGVNQALEDAWSLGLLLDTFSHQETSLPTALSRWQEWRQKKVDAIFEWTNNTTNVGRLPEAERRKLIAEGKVKDTHGNDMGWLFRFDGEGLRGGSGGGGQE</sequence>
<name>A0ABR0E8L4_ZASCE</name>
<dbReference type="Proteomes" id="UP001305779">
    <property type="component" value="Unassembled WGS sequence"/>
</dbReference>
<evidence type="ECO:0000256" key="4">
    <source>
        <dbReference type="ARBA" id="ARBA00023002"/>
    </source>
</evidence>
<feature type="domain" description="FAD-binding" evidence="6">
    <location>
        <begin position="7"/>
        <end position="337"/>
    </location>
</feature>
<keyword evidence="5" id="KW-0503">Monooxygenase</keyword>
<reference evidence="7 8" key="1">
    <citation type="journal article" date="2023" name="G3 (Bethesda)">
        <title>A chromosome-level genome assembly of Zasmidium syzygii isolated from banana leaves.</title>
        <authorList>
            <person name="van Westerhoven A.C."/>
            <person name="Mehrabi R."/>
            <person name="Talebi R."/>
            <person name="Steentjes M.B.F."/>
            <person name="Corcolon B."/>
            <person name="Chong P.A."/>
            <person name="Kema G.H.J."/>
            <person name="Seidl M.F."/>
        </authorList>
    </citation>
    <scope>NUCLEOTIDE SEQUENCE [LARGE SCALE GENOMIC DNA]</scope>
    <source>
        <strain evidence="7 8">P124</strain>
    </source>
</reference>
<comment type="caution">
    <text evidence="7">The sequence shown here is derived from an EMBL/GenBank/DDBJ whole genome shotgun (WGS) entry which is preliminary data.</text>
</comment>
<keyword evidence="8" id="KW-1185">Reference proteome</keyword>
<dbReference type="Pfam" id="PF01494">
    <property type="entry name" value="FAD_binding_3"/>
    <property type="match status" value="1"/>
</dbReference>
<evidence type="ECO:0000256" key="1">
    <source>
        <dbReference type="ARBA" id="ARBA00007992"/>
    </source>
</evidence>
<comment type="similarity">
    <text evidence="1">Belongs to the paxM FAD-dependent monooxygenase family.</text>
</comment>